<gene>
    <name evidence="4" type="ORF">FM125_08625</name>
</gene>
<comment type="cofactor">
    <cofactor evidence="2">
        <name>Mn(2+)</name>
        <dbReference type="ChEBI" id="CHEBI:29035"/>
    </cofactor>
    <text evidence="2">The Mn(2+) ion enhances activity.</text>
</comment>
<dbReference type="Pfam" id="PF01546">
    <property type="entry name" value="Peptidase_M20"/>
    <property type="match status" value="1"/>
</dbReference>
<feature type="binding site" evidence="2">
    <location>
        <position position="392"/>
    </location>
    <ligand>
        <name>Mn(2+)</name>
        <dbReference type="ChEBI" id="CHEBI:29035"/>
        <label>2</label>
    </ligand>
</feature>
<dbReference type="GO" id="GO:0019877">
    <property type="term" value="P:diaminopimelate biosynthetic process"/>
    <property type="evidence" value="ECO:0007669"/>
    <property type="project" value="UniProtKB-ARBA"/>
</dbReference>
<feature type="binding site" evidence="2">
    <location>
        <position position="130"/>
    </location>
    <ligand>
        <name>Mn(2+)</name>
        <dbReference type="ChEBI" id="CHEBI:29035"/>
        <label>2</label>
    </ligand>
</feature>
<dbReference type="SUPFAM" id="SSF53187">
    <property type="entry name" value="Zn-dependent exopeptidases"/>
    <property type="match status" value="1"/>
</dbReference>
<dbReference type="EC" id="3.5.1.47" evidence="4"/>
<dbReference type="Gene3D" id="3.40.630.10">
    <property type="entry name" value="Zn peptidases"/>
    <property type="match status" value="1"/>
</dbReference>
<keyword evidence="1 4" id="KW-0378">Hydrolase</keyword>
<evidence type="ECO:0000256" key="1">
    <source>
        <dbReference type="ARBA" id="ARBA00022801"/>
    </source>
</evidence>
<feature type="binding site" evidence="2">
    <location>
        <position position="128"/>
    </location>
    <ligand>
        <name>Mn(2+)</name>
        <dbReference type="ChEBI" id="CHEBI:29035"/>
        <label>2</label>
    </ligand>
</feature>
<name>A0A1R4JHS7_9MICC</name>
<dbReference type="GO" id="GO:0046872">
    <property type="term" value="F:metal ion binding"/>
    <property type="evidence" value="ECO:0007669"/>
    <property type="project" value="UniProtKB-KW"/>
</dbReference>
<dbReference type="InterPro" id="IPR011650">
    <property type="entry name" value="Peptidase_M20_dimer"/>
</dbReference>
<evidence type="ECO:0000259" key="3">
    <source>
        <dbReference type="Pfam" id="PF07687"/>
    </source>
</evidence>
<dbReference type="SUPFAM" id="SSF55031">
    <property type="entry name" value="Bacterial exopeptidase dimerisation domain"/>
    <property type="match status" value="1"/>
</dbReference>
<dbReference type="InterPro" id="IPR002933">
    <property type="entry name" value="Peptidase_M20"/>
</dbReference>
<reference evidence="4 5" key="1">
    <citation type="submission" date="2017-02" db="EMBL/GenBank/DDBJ databases">
        <authorList>
            <person name="Peterson S.W."/>
        </authorList>
    </citation>
    <scope>NUCLEOTIDE SEQUENCE [LARGE SCALE GENOMIC DNA]</scope>
    <source>
        <strain evidence="4 5">2B3F</strain>
    </source>
</reference>
<dbReference type="PANTHER" id="PTHR11014">
    <property type="entry name" value="PEPTIDASE M20 FAMILY MEMBER"/>
    <property type="match status" value="1"/>
</dbReference>
<sequence length="422" mass="44984">MTSPTDTAAPLPTPTCLPQALRLTDAERERMHADYVHLHRHPELSMQEHETAAWIERQLDEIGVEHFRCGGTGVVGILRHPESPEAATVAFRADFDGLPILEDTGLDYASTARGTLADGRDVPVMHGCGHDTHVMGALTAARQLVKAPETWQGTVVFVFQPGEETGAGAAAMVADGLWDRAPRPEVVLGQHVMPLEAGSVYVIPGTAMALADSLRVTFHGKQAHGSQPQDSIDPIVMASHAVARLQTVVSREVDPRESAVVTVGTFHAGLKENIIPAEATIELNIRTFTPVRRDQVVAAVERIVKAEAAASGAPEPTVEPISTFPRCYNDPGHSERVTAALRAELGAEQVTSAAPFMGSEDVGALADAIGVPLVYWHFGGFQGDPEQYPVNHHPAFGPVMAPTLEAGHRAALAGLLAYIGRS</sequence>
<dbReference type="Pfam" id="PF07687">
    <property type="entry name" value="M20_dimer"/>
    <property type="match status" value="1"/>
</dbReference>
<dbReference type="RefSeq" id="WP_087134309.1">
    <property type="nucleotide sequence ID" value="NZ_FUKP01000060.1"/>
</dbReference>
<feature type="binding site" evidence="2">
    <location>
        <position position="164"/>
    </location>
    <ligand>
        <name>Mn(2+)</name>
        <dbReference type="ChEBI" id="CHEBI:29035"/>
        <label>2</label>
    </ligand>
</feature>
<protein>
    <submittedName>
        <fullName evidence="4">N-acetyl-L,L-diaminopimelate deacetylase</fullName>
        <ecNumber evidence="4">3.5.1.47</ecNumber>
    </submittedName>
</protein>
<feature type="binding site" evidence="2">
    <location>
        <position position="191"/>
    </location>
    <ligand>
        <name>Mn(2+)</name>
        <dbReference type="ChEBI" id="CHEBI:29035"/>
        <label>2</label>
    </ligand>
</feature>
<evidence type="ECO:0000313" key="4">
    <source>
        <dbReference type="EMBL" id="SJN31569.1"/>
    </source>
</evidence>
<dbReference type="PANTHER" id="PTHR11014:SF63">
    <property type="entry name" value="METALLOPEPTIDASE, PUTATIVE (AFU_ORTHOLOGUE AFUA_6G09600)-RELATED"/>
    <property type="match status" value="1"/>
</dbReference>
<dbReference type="InterPro" id="IPR017439">
    <property type="entry name" value="Amidohydrolase"/>
</dbReference>
<accession>A0A1R4JHS7</accession>
<feature type="domain" description="Peptidase M20 dimerisation" evidence="3">
    <location>
        <begin position="213"/>
        <end position="309"/>
    </location>
</feature>
<keyword evidence="2" id="KW-0464">Manganese</keyword>
<dbReference type="AlphaFoldDB" id="A0A1R4JHS7"/>
<keyword evidence="2" id="KW-0479">Metal-binding</keyword>
<evidence type="ECO:0000313" key="5">
    <source>
        <dbReference type="Proteomes" id="UP000196230"/>
    </source>
</evidence>
<evidence type="ECO:0000256" key="2">
    <source>
        <dbReference type="PIRSR" id="PIRSR005962-1"/>
    </source>
</evidence>
<dbReference type="NCBIfam" id="TIGR01891">
    <property type="entry name" value="amidohydrolases"/>
    <property type="match status" value="1"/>
</dbReference>
<dbReference type="GO" id="GO:0050118">
    <property type="term" value="F:N-acetyldiaminopimelate deacetylase activity"/>
    <property type="evidence" value="ECO:0007669"/>
    <property type="project" value="UniProtKB-EC"/>
</dbReference>
<proteinExistence type="predicted"/>
<dbReference type="EMBL" id="FUKP01000060">
    <property type="protein sequence ID" value="SJN31569.1"/>
    <property type="molecule type" value="Genomic_DNA"/>
</dbReference>
<dbReference type="PIRSF" id="PIRSF005962">
    <property type="entry name" value="Pept_M20D_amidohydro"/>
    <property type="match status" value="1"/>
</dbReference>
<dbReference type="Proteomes" id="UP000196230">
    <property type="component" value="Unassembled WGS sequence"/>
</dbReference>
<dbReference type="InterPro" id="IPR036264">
    <property type="entry name" value="Bact_exopeptidase_dim_dom"/>
</dbReference>
<dbReference type="Gene3D" id="3.30.70.360">
    <property type="match status" value="1"/>
</dbReference>
<organism evidence="4 5">
    <name type="scientific">Micrococcus lylae</name>
    <dbReference type="NCBI Taxonomy" id="1273"/>
    <lineage>
        <taxon>Bacteria</taxon>
        <taxon>Bacillati</taxon>
        <taxon>Actinomycetota</taxon>
        <taxon>Actinomycetes</taxon>
        <taxon>Micrococcales</taxon>
        <taxon>Micrococcaceae</taxon>
        <taxon>Micrococcus</taxon>
    </lineage>
</organism>
<dbReference type="FunFam" id="3.30.70.360:FF:000001">
    <property type="entry name" value="N-acetyldiaminopimelate deacetylase"/>
    <property type="match status" value="1"/>
</dbReference>